<comment type="caution">
    <text evidence="1">The sequence shown here is derived from an EMBL/GenBank/DDBJ whole genome shotgun (WGS) entry which is preliminary data.</text>
</comment>
<evidence type="ECO:0000313" key="2">
    <source>
        <dbReference type="Proteomes" id="UP000766336"/>
    </source>
</evidence>
<organism evidence="1 2">
    <name type="scientific">Roseococcus pinisoli</name>
    <dbReference type="NCBI Taxonomy" id="2835040"/>
    <lineage>
        <taxon>Bacteria</taxon>
        <taxon>Pseudomonadati</taxon>
        <taxon>Pseudomonadota</taxon>
        <taxon>Alphaproteobacteria</taxon>
        <taxon>Acetobacterales</taxon>
        <taxon>Roseomonadaceae</taxon>
        <taxon>Roseococcus</taxon>
    </lineage>
</organism>
<reference evidence="1 2" key="1">
    <citation type="submission" date="2021-05" db="EMBL/GenBank/DDBJ databases">
        <title>Roseococcus sp. XZZS9, whole genome shotgun sequencing project.</title>
        <authorList>
            <person name="Zhao G."/>
            <person name="Shen L."/>
        </authorList>
    </citation>
    <scope>NUCLEOTIDE SEQUENCE [LARGE SCALE GENOMIC DNA]</scope>
    <source>
        <strain evidence="1 2">XZZS9</strain>
    </source>
</reference>
<proteinExistence type="predicted"/>
<evidence type="ECO:0000313" key="1">
    <source>
        <dbReference type="EMBL" id="MBS7810371.1"/>
    </source>
</evidence>
<accession>A0ABS5QAV3</accession>
<gene>
    <name evidence="1" type="ORF">KHU32_05435</name>
</gene>
<keyword evidence="2" id="KW-1185">Reference proteome</keyword>
<dbReference type="Proteomes" id="UP000766336">
    <property type="component" value="Unassembled WGS sequence"/>
</dbReference>
<sequence>MDGTNYVAAAALRTFNAPIICFSPVRWAEADRLRLLMRGIARDRDVFFLEEAVEAEAASLRIVPCPVTGVQVVTPMLPRQVVKDDGVDDRRAALDLLLARTGAAIAWYAGAEAPAYSRHVAWLATLHDDAGEASRTTPLDRAAAAAPGAQILPLTPA</sequence>
<protein>
    <submittedName>
        <fullName evidence="1">Uncharacterized protein</fullName>
    </submittedName>
</protein>
<dbReference type="RefSeq" id="WP_213668992.1">
    <property type="nucleotide sequence ID" value="NZ_JAHCDA010000001.1"/>
</dbReference>
<name>A0ABS5QAV3_9PROT</name>
<dbReference type="EMBL" id="JAHCDA010000001">
    <property type="protein sequence ID" value="MBS7810371.1"/>
    <property type="molecule type" value="Genomic_DNA"/>
</dbReference>